<dbReference type="GO" id="GO:0003924">
    <property type="term" value="F:GTPase activity"/>
    <property type="evidence" value="ECO:0007669"/>
    <property type="project" value="InterPro"/>
</dbReference>
<keyword evidence="1" id="KW-0547">Nucleotide-binding</keyword>
<dbReference type="Pfam" id="PF01031">
    <property type="entry name" value="Dynamin_M"/>
    <property type="match status" value="1"/>
</dbReference>
<feature type="domain" description="GED" evidence="5">
    <location>
        <begin position="515"/>
        <end position="602"/>
    </location>
</feature>
<accession>A0A6A6ETY5</accession>
<evidence type="ECO:0000313" key="7">
    <source>
        <dbReference type="EMBL" id="KAF2195597.1"/>
    </source>
</evidence>
<dbReference type="Proteomes" id="UP000800200">
    <property type="component" value="Unassembled WGS sequence"/>
</dbReference>
<feature type="domain" description="Dynamin-type G" evidence="6">
    <location>
        <begin position="77"/>
        <end position="371"/>
    </location>
</feature>
<dbReference type="InterPro" id="IPR022812">
    <property type="entry name" value="Dynamin"/>
</dbReference>
<dbReference type="GO" id="GO:0005525">
    <property type="term" value="F:GTP binding"/>
    <property type="evidence" value="ECO:0007669"/>
    <property type="project" value="InterPro"/>
</dbReference>
<keyword evidence="2" id="KW-0342">GTP-binding</keyword>
<dbReference type="PANTHER" id="PTHR11566:SF215">
    <property type="entry name" value="DYNAMIN GTPASE"/>
    <property type="match status" value="1"/>
</dbReference>
<dbReference type="SMART" id="SM00053">
    <property type="entry name" value="DYNc"/>
    <property type="match status" value="1"/>
</dbReference>
<evidence type="ECO:0000256" key="1">
    <source>
        <dbReference type="ARBA" id="ARBA00022741"/>
    </source>
</evidence>
<name>A0A6A6ETY5_9PEZI</name>
<evidence type="ECO:0000256" key="2">
    <source>
        <dbReference type="ARBA" id="ARBA00023134"/>
    </source>
</evidence>
<dbReference type="InterPro" id="IPR027417">
    <property type="entry name" value="P-loop_NTPase"/>
</dbReference>
<dbReference type="GO" id="GO:0006897">
    <property type="term" value="P:endocytosis"/>
    <property type="evidence" value="ECO:0007669"/>
    <property type="project" value="TreeGrafter"/>
</dbReference>
<feature type="compositionally biased region" description="Basic residues" evidence="4">
    <location>
        <begin position="1"/>
        <end position="10"/>
    </location>
</feature>
<dbReference type="GO" id="GO:0005874">
    <property type="term" value="C:microtubule"/>
    <property type="evidence" value="ECO:0007669"/>
    <property type="project" value="TreeGrafter"/>
</dbReference>
<dbReference type="PANTHER" id="PTHR11566">
    <property type="entry name" value="DYNAMIN"/>
    <property type="match status" value="1"/>
</dbReference>
<dbReference type="GO" id="GO:0048312">
    <property type="term" value="P:intracellular distribution of mitochondria"/>
    <property type="evidence" value="ECO:0007669"/>
    <property type="project" value="TreeGrafter"/>
</dbReference>
<dbReference type="EMBL" id="ML994610">
    <property type="protein sequence ID" value="KAF2195597.1"/>
    <property type="molecule type" value="Genomic_DNA"/>
</dbReference>
<dbReference type="GO" id="GO:0016559">
    <property type="term" value="P:peroxisome fission"/>
    <property type="evidence" value="ECO:0007669"/>
    <property type="project" value="TreeGrafter"/>
</dbReference>
<feature type="coiled-coil region" evidence="3">
    <location>
        <begin position="570"/>
        <end position="597"/>
    </location>
</feature>
<dbReference type="GO" id="GO:0000266">
    <property type="term" value="P:mitochondrial fission"/>
    <property type="evidence" value="ECO:0007669"/>
    <property type="project" value="TreeGrafter"/>
</dbReference>
<feature type="region of interest" description="Disordered" evidence="4">
    <location>
        <begin position="1"/>
        <end position="49"/>
    </location>
</feature>
<dbReference type="OrthoDB" id="415706at2759"/>
<dbReference type="SUPFAM" id="SSF52540">
    <property type="entry name" value="P-loop containing nucleoside triphosphate hydrolases"/>
    <property type="match status" value="1"/>
</dbReference>
<dbReference type="AlphaFoldDB" id="A0A6A6ETY5"/>
<dbReference type="InterPro" id="IPR020850">
    <property type="entry name" value="GED_dom"/>
</dbReference>
<keyword evidence="8" id="KW-1185">Reference proteome</keyword>
<evidence type="ECO:0000256" key="4">
    <source>
        <dbReference type="SAM" id="MobiDB-lite"/>
    </source>
</evidence>
<gene>
    <name evidence="7" type="ORF">K469DRAFT_744134</name>
</gene>
<dbReference type="InterPro" id="IPR001401">
    <property type="entry name" value="Dynamin_GTPase"/>
</dbReference>
<reference evidence="7" key="1">
    <citation type="journal article" date="2020" name="Stud. Mycol.">
        <title>101 Dothideomycetes genomes: a test case for predicting lifestyles and emergence of pathogens.</title>
        <authorList>
            <person name="Haridas S."/>
            <person name="Albert R."/>
            <person name="Binder M."/>
            <person name="Bloem J."/>
            <person name="Labutti K."/>
            <person name="Salamov A."/>
            <person name="Andreopoulos B."/>
            <person name="Baker S."/>
            <person name="Barry K."/>
            <person name="Bills G."/>
            <person name="Bluhm B."/>
            <person name="Cannon C."/>
            <person name="Castanera R."/>
            <person name="Culley D."/>
            <person name="Daum C."/>
            <person name="Ezra D."/>
            <person name="Gonzalez J."/>
            <person name="Henrissat B."/>
            <person name="Kuo A."/>
            <person name="Liang C."/>
            <person name="Lipzen A."/>
            <person name="Lutzoni F."/>
            <person name="Magnuson J."/>
            <person name="Mondo S."/>
            <person name="Nolan M."/>
            <person name="Ohm R."/>
            <person name="Pangilinan J."/>
            <person name="Park H.-J."/>
            <person name="Ramirez L."/>
            <person name="Alfaro M."/>
            <person name="Sun H."/>
            <person name="Tritt A."/>
            <person name="Yoshinaga Y."/>
            <person name="Zwiers L.-H."/>
            <person name="Turgeon B."/>
            <person name="Goodwin S."/>
            <person name="Spatafora J."/>
            <person name="Crous P."/>
            <person name="Grigoriev I."/>
        </authorList>
    </citation>
    <scope>NUCLEOTIDE SEQUENCE</scope>
    <source>
        <strain evidence="7">CBS 207.26</strain>
    </source>
</reference>
<evidence type="ECO:0000259" key="5">
    <source>
        <dbReference type="PROSITE" id="PS51388"/>
    </source>
</evidence>
<keyword evidence="3" id="KW-0175">Coiled coil</keyword>
<proteinExistence type="predicted"/>
<evidence type="ECO:0000259" key="6">
    <source>
        <dbReference type="PROSITE" id="PS51718"/>
    </source>
</evidence>
<dbReference type="Gene3D" id="3.40.50.300">
    <property type="entry name" value="P-loop containing nucleotide triphosphate hydrolases"/>
    <property type="match status" value="1"/>
</dbReference>
<evidence type="ECO:0000313" key="8">
    <source>
        <dbReference type="Proteomes" id="UP000800200"/>
    </source>
</evidence>
<organism evidence="7 8">
    <name type="scientific">Zopfia rhizophila CBS 207.26</name>
    <dbReference type="NCBI Taxonomy" id="1314779"/>
    <lineage>
        <taxon>Eukaryota</taxon>
        <taxon>Fungi</taxon>
        <taxon>Dikarya</taxon>
        <taxon>Ascomycota</taxon>
        <taxon>Pezizomycotina</taxon>
        <taxon>Dothideomycetes</taxon>
        <taxon>Dothideomycetes incertae sedis</taxon>
        <taxon>Zopfiaceae</taxon>
        <taxon>Zopfia</taxon>
    </lineage>
</organism>
<protein>
    <submittedName>
        <fullName evidence="7">Uncharacterized protein</fullName>
    </submittedName>
</protein>
<dbReference type="PROSITE" id="PS51388">
    <property type="entry name" value="GED"/>
    <property type="match status" value="1"/>
</dbReference>
<dbReference type="PROSITE" id="PS51718">
    <property type="entry name" value="G_DYNAMIN_2"/>
    <property type="match status" value="1"/>
</dbReference>
<dbReference type="InterPro" id="IPR030381">
    <property type="entry name" value="G_DYNAMIN_dom"/>
</dbReference>
<dbReference type="CDD" id="cd08771">
    <property type="entry name" value="DLP_1"/>
    <property type="match status" value="1"/>
</dbReference>
<dbReference type="GO" id="GO:0005739">
    <property type="term" value="C:mitochondrion"/>
    <property type="evidence" value="ECO:0007669"/>
    <property type="project" value="TreeGrafter"/>
</dbReference>
<dbReference type="FunFam" id="3.40.50.300:FF:001425">
    <property type="entry name" value="Dynamin GTPase, putative"/>
    <property type="match status" value="1"/>
</dbReference>
<dbReference type="InterPro" id="IPR045063">
    <property type="entry name" value="Dynamin_N"/>
</dbReference>
<evidence type="ECO:0000256" key="3">
    <source>
        <dbReference type="SAM" id="Coils"/>
    </source>
</evidence>
<dbReference type="GO" id="GO:0016020">
    <property type="term" value="C:membrane"/>
    <property type="evidence" value="ECO:0007669"/>
    <property type="project" value="TreeGrafter"/>
</dbReference>
<dbReference type="InterPro" id="IPR000375">
    <property type="entry name" value="Dynamin_stalk"/>
</dbReference>
<sequence length="602" mass="67700">MSSIGKKKFNTKATPNQNIAQPPPRTDTGVSTNVTPPSEPQPMELSPSAAETAYKKIGDPVLLDKIDKLFACNVGEYIDLPQLVVVGDQSSGKSSVLEGLTRLPFPRDSGLCTKFATQITFRRAANHSIKVSILPDPNSTAEYQERVKEWNKYDIKQLDAPAFATIMSDVHTVMGLSSNIAQAPGLRKTFSNDVLRLEIHGPDEAHLSVIDVPGIFRTTTTGVTTTADKELVRHMVETYMRNPRTVMLTVVPANVDPATQEILEMAKEVDPDRHRTIGVLTKPDLVDKGAEQKIVDITKGKGLDAKLDWSVIYNPGQQELNNSIINRGVIEELFFRRIAPWNTLSRERRGIDSLRKRLEEVLTQHIRREFPKVKVEINKKLGVYKRTLDSLGAERDTADKGDGIFDTFTGIYLATELSLYGDDQVSKRLLNLLLDGLLEKYSKSLVQAKFLLDVELLGVPMTLNHYFNDNLEKRRQQRMKSAWISKSLNDCKHGSVVPLNLIMQNHPMNNADHTIRDMHDILYAYYKVARKRFVDNVCMHAVGYHLIHGPDTPLKLFSPSFVLELTQGQLQEIAGEDSSLKRKRAQLKKEIQDLEAGRKILM</sequence>
<dbReference type="PRINTS" id="PR00195">
    <property type="entry name" value="DYNAMIN"/>
</dbReference>
<dbReference type="Pfam" id="PF00350">
    <property type="entry name" value="Dynamin_N"/>
    <property type="match status" value="1"/>
</dbReference>
<feature type="compositionally biased region" description="Polar residues" evidence="4">
    <location>
        <begin position="11"/>
        <end position="20"/>
    </location>
</feature>
<dbReference type="GO" id="GO:0008017">
    <property type="term" value="F:microtubule binding"/>
    <property type="evidence" value="ECO:0007669"/>
    <property type="project" value="TreeGrafter"/>
</dbReference>